<dbReference type="InterPro" id="IPR001123">
    <property type="entry name" value="LeuE-type"/>
</dbReference>
<evidence type="ECO:0000313" key="8">
    <source>
        <dbReference type="Proteomes" id="UP001597068"/>
    </source>
</evidence>
<dbReference type="PANTHER" id="PTHR30086">
    <property type="entry name" value="ARGININE EXPORTER PROTEIN ARGO"/>
    <property type="match status" value="1"/>
</dbReference>
<dbReference type="RefSeq" id="WP_253645424.1">
    <property type="nucleotide sequence ID" value="NZ_BAAAMO010000002.1"/>
</dbReference>
<reference evidence="8" key="1">
    <citation type="journal article" date="2019" name="Int. J. Syst. Evol. Microbiol.">
        <title>The Global Catalogue of Microorganisms (GCM) 10K type strain sequencing project: providing services to taxonomists for standard genome sequencing and annotation.</title>
        <authorList>
            <consortium name="The Broad Institute Genomics Platform"/>
            <consortium name="The Broad Institute Genome Sequencing Center for Infectious Disease"/>
            <person name="Wu L."/>
            <person name="Ma J."/>
        </authorList>
    </citation>
    <scope>NUCLEOTIDE SEQUENCE [LARGE SCALE GENOMIC DNA]</scope>
    <source>
        <strain evidence="8">CCUG 50873</strain>
    </source>
</reference>
<evidence type="ECO:0000256" key="5">
    <source>
        <dbReference type="ARBA" id="ARBA00023136"/>
    </source>
</evidence>
<comment type="subcellular location">
    <subcellularLocation>
        <location evidence="1">Cell membrane</location>
        <topology evidence="1">Multi-pass membrane protein</topology>
    </subcellularLocation>
</comment>
<gene>
    <name evidence="7" type="ORF">ACFQ04_13345</name>
</gene>
<keyword evidence="2" id="KW-1003">Cell membrane</keyword>
<dbReference type="PIRSF" id="PIRSF006324">
    <property type="entry name" value="LeuE"/>
    <property type="match status" value="1"/>
</dbReference>
<keyword evidence="3 6" id="KW-0812">Transmembrane</keyword>
<name>A0ABW3G7N9_9NOCA</name>
<evidence type="ECO:0000256" key="2">
    <source>
        <dbReference type="ARBA" id="ARBA00022475"/>
    </source>
</evidence>
<feature type="transmembrane region" description="Helical" evidence="6">
    <location>
        <begin position="73"/>
        <end position="91"/>
    </location>
</feature>
<keyword evidence="4 6" id="KW-1133">Transmembrane helix</keyword>
<feature type="transmembrane region" description="Helical" evidence="6">
    <location>
        <begin position="151"/>
        <end position="173"/>
    </location>
</feature>
<evidence type="ECO:0000256" key="6">
    <source>
        <dbReference type="SAM" id="Phobius"/>
    </source>
</evidence>
<dbReference type="Pfam" id="PF01810">
    <property type="entry name" value="LysE"/>
    <property type="match status" value="1"/>
</dbReference>
<keyword evidence="5 6" id="KW-0472">Membrane</keyword>
<sequence>MDWTGYAMFLGFAVVLTLIPGPDTAVSIANTLAGGRTRGLSAVVGIGVANLVQSVAAAAGLSVLVVRIEPLFLAIKWIGAAYLLFLAVQTFRAMRRHTDEVEAPPAPDGGPRVATGLRQGFLSNICNPKVITFYLAVLPQFLGTDPATGTVVLYAVTVPVIGAAYLLAVVIGVDRARAVFSRSRVRAVMDAVTGTALLAFSVRLATE</sequence>
<dbReference type="EMBL" id="JBHTIL010000001">
    <property type="protein sequence ID" value="MFD0926721.1"/>
    <property type="molecule type" value="Genomic_DNA"/>
</dbReference>
<evidence type="ECO:0000256" key="3">
    <source>
        <dbReference type="ARBA" id="ARBA00022692"/>
    </source>
</evidence>
<comment type="caution">
    <text evidence="7">The sequence shown here is derived from an EMBL/GenBank/DDBJ whole genome shotgun (WGS) entry which is preliminary data.</text>
</comment>
<proteinExistence type="predicted"/>
<feature type="transmembrane region" description="Helical" evidence="6">
    <location>
        <begin position="43"/>
        <end position="66"/>
    </location>
</feature>
<evidence type="ECO:0000256" key="1">
    <source>
        <dbReference type="ARBA" id="ARBA00004651"/>
    </source>
</evidence>
<organism evidence="7 8">
    <name type="scientific">Williamsia deligens</name>
    <dbReference type="NCBI Taxonomy" id="321325"/>
    <lineage>
        <taxon>Bacteria</taxon>
        <taxon>Bacillati</taxon>
        <taxon>Actinomycetota</taxon>
        <taxon>Actinomycetes</taxon>
        <taxon>Mycobacteriales</taxon>
        <taxon>Nocardiaceae</taxon>
        <taxon>Williamsia</taxon>
    </lineage>
</organism>
<accession>A0ABW3G7N9</accession>
<evidence type="ECO:0000313" key="7">
    <source>
        <dbReference type="EMBL" id="MFD0926721.1"/>
    </source>
</evidence>
<protein>
    <submittedName>
        <fullName evidence="7">LysE family translocator</fullName>
    </submittedName>
</protein>
<keyword evidence="8" id="KW-1185">Reference proteome</keyword>
<evidence type="ECO:0000256" key="4">
    <source>
        <dbReference type="ARBA" id="ARBA00022989"/>
    </source>
</evidence>
<dbReference type="Proteomes" id="UP001597068">
    <property type="component" value="Unassembled WGS sequence"/>
</dbReference>
<dbReference type="PANTHER" id="PTHR30086:SF20">
    <property type="entry name" value="ARGININE EXPORTER PROTEIN ARGO-RELATED"/>
    <property type="match status" value="1"/>
</dbReference>